<protein>
    <submittedName>
        <fullName evidence="1">Uncharacterized protein</fullName>
    </submittedName>
</protein>
<gene>
    <name evidence="1" type="ORF">SPIL2461_LOCUS8071</name>
</gene>
<reference evidence="1" key="1">
    <citation type="submission" date="2021-02" db="EMBL/GenBank/DDBJ databases">
        <authorList>
            <person name="Dougan E. K."/>
            <person name="Rhodes N."/>
            <person name="Thang M."/>
            <person name="Chan C."/>
        </authorList>
    </citation>
    <scope>NUCLEOTIDE SEQUENCE</scope>
</reference>
<comment type="caution">
    <text evidence="1">The sequence shown here is derived from an EMBL/GenBank/DDBJ whole genome shotgun (WGS) entry which is preliminary data.</text>
</comment>
<evidence type="ECO:0000313" key="1">
    <source>
        <dbReference type="EMBL" id="CAE7341930.1"/>
    </source>
</evidence>
<dbReference type="EMBL" id="CAJNIZ010013018">
    <property type="protein sequence ID" value="CAE7341930.1"/>
    <property type="molecule type" value="Genomic_DNA"/>
</dbReference>
<name>A0A812PNL9_SYMPI</name>
<evidence type="ECO:0000313" key="2">
    <source>
        <dbReference type="Proteomes" id="UP000649617"/>
    </source>
</evidence>
<accession>A0A812PNL9</accession>
<keyword evidence="2" id="KW-1185">Reference proteome</keyword>
<sequence>MDGYKKIIGIIEESRACLKEARLEQAFEAAIFRGKRRYGQTIAGFLASKKAAFSELKKQGLDLLETDAGNHLLGHLLLKQGGFTNDQQQRIRVLTDGGVDYRKVEIAIRKVFGDTLDETPAKAYWADDWEDEDGGLNLFDDMLEYDPEGGHIYMVLDHDAPENLEETEAIEFMDDYLSWVFYEASKGKSFGHGKVQKDWNRMRYQQGMNLQPPQRHLHHVVLLEGRGQWPQAVGVKKWTRYDNNADCFRVSSSQGPMWSDVTRRRAVDLDTGKVVADEKFTGDERPRMLSRDTLILEFLWTTKLTVALTWTKTGDSLIVDSNEGTMALAGHHGTPQPKSKIGGVWVADCVTPWGDKRKFPVIANARDLQAFSKLVKTDVFYTYSELHSGWICLTK</sequence>
<dbReference type="Proteomes" id="UP000649617">
    <property type="component" value="Unassembled WGS sequence"/>
</dbReference>
<dbReference type="AlphaFoldDB" id="A0A812PNL9"/>
<proteinExistence type="predicted"/>
<organism evidence="1 2">
    <name type="scientific">Symbiodinium pilosum</name>
    <name type="common">Dinoflagellate</name>
    <dbReference type="NCBI Taxonomy" id="2952"/>
    <lineage>
        <taxon>Eukaryota</taxon>
        <taxon>Sar</taxon>
        <taxon>Alveolata</taxon>
        <taxon>Dinophyceae</taxon>
        <taxon>Suessiales</taxon>
        <taxon>Symbiodiniaceae</taxon>
        <taxon>Symbiodinium</taxon>
    </lineage>
</organism>